<dbReference type="SUPFAM" id="SSF56925">
    <property type="entry name" value="OMPA-like"/>
    <property type="match status" value="1"/>
</dbReference>
<dbReference type="EMBL" id="BMZD01000001">
    <property type="protein sequence ID" value="GGZ88259.1"/>
    <property type="molecule type" value="Genomic_DNA"/>
</dbReference>
<evidence type="ECO:0000256" key="1">
    <source>
        <dbReference type="ARBA" id="ARBA00004370"/>
    </source>
</evidence>
<accession>A0A918R8Y8</accession>
<comment type="subcellular location">
    <subcellularLocation>
        <location evidence="1">Membrane</location>
    </subcellularLocation>
</comment>
<feature type="signal peptide" evidence="5">
    <location>
        <begin position="1"/>
        <end position="21"/>
    </location>
</feature>
<dbReference type="PANTHER" id="PTHR34001">
    <property type="entry name" value="BLL7405 PROTEIN"/>
    <property type="match status" value="1"/>
</dbReference>
<gene>
    <name evidence="7" type="ORF">GCM10011617_03880</name>
</gene>
<name>A0A918R8Y8_9SPHN</name>
<comment type="similarity">
    <text evidence="4">Belongs to the Omp25/RopB family.</text>
</comment>
<dbReference type="InterPro" id="IPR011250">
    <property type="entry name" value="OMP/PagP_B-barrel"/>
</dbReference>
<dbReference type="AlphaFoldDB" id="A0A918R8Y8"/>
<proteinExistence type="inferred from homology"/>
<feature type="chain" id="PRO_5037046632" description="Outer membrane protein beta-barrel domain-containing protein" evidence="5">
    <location>
        <begin position="22"/>
        <end position="217"/>
    </location>
</feature>
<feature type="domain" description="Outer membrane protein beta-barrel" evidence="6">
    <location>
        <begin position="13"/>
        <end position="217"/>
    </location>
</feature>
<keyword evidence="3" id="KW-0472">Membrane</keyword>
<dbReference type="Pfam" id="PF13505">
    <property type="entry name" value="OMP_b-brl"/>
    <property type="match status" value="1"/>
</dbReference>
<evidence type="ECO:0000259" key="6">
    <source>
        <dbReference type="Pfam" id="PF13505"/>
    </source>
</evidence>
<dbReference type="Proteomes" id="UP000634139">
    <property type="component" value="Unassembled WGS sequence"/>
</dbReference>
<comment type="caution">
    <text evidence="7">The sequence shown here is derived from an EMBL/GenBank/DDBJ whole genome shotgun (WGS) entry which is preliminary data.</text>
</comment>
<dbReference type="PANTHER" id="PTHR34001:SF3">
    <property type="entry name" value="BLL7405 PROTEIN"/>
    <property type="match status" value="1"/>
</dbReference>
<sequence>MSFIKYVIPAMAILASTTANASANEAQWGGPYIGAHAGYTSFKPDYSEPLDEDGLDRNTNPNAQGISGGVLAGYNVQAKGIVLGIEADFGLTGADAGPNATSDNDYSAFDLKWNGHLRARVGYPIGKTLIFAAGGLAVAHAQVDDVDAGWGEECDTYTGFTIGGGVEHAVGEKLTVRAEYLFDKYGKKNGSISGEYTYPYSVDPSTHTIRAAVAYRF</sequence>
<reference evidence="7" key="2">
    <citation type="submission" date="2020-09" db="EMBL/GenBank/DDBJ databases">
        <authorList>
            <person name="Sun Q."/>
            <person name="Kim S."/>
        </authorList>
    </citation>
    <scope>NUCLEOTIDE SEQUENCE</scope>
    <source>
        <strain evidence="7">KCTC 32422</strain>
    </source>
</reference>
<evidence type="ECO:0000256" key="2">
    <source>
        <dbReference type="ARBA" id="ARBA00022729"/>
    </source>
</evidence>
<evidence type="ECO:0000313" key="8">
    <source>
        <dbReference type="Proteomes" id="UP000634139"/>
    </source>
</evidence>
<keyword evidence="2 5" id="KW-0732">Signal</keyword>
<dbReference type="GO" id="GO:0016020">
    <property type="term" value="C:membrane"/>
    <property type="evidence" value="ECO:0007669"/>
    <property type="project" value="UniProtKB-SubCell"/>
</dbReference>
<organism evidence="7 8">
    <name type="scientific">Novosphingobium arvoryzae</name>
    <dbReference type="NCBI Taxonomy" id="1256514"/>
    <lineage>
        <taxon>Bacteria</taxon>
        <taxon>Pseudomonadati</taxon>
        <taxon>Pseudomonadota</taxon>
        <taxon>Alphaproteobacteria</taxon>
        <taxon>Sphingomonadales</taxon>
        <taxon>Sphingomonadaceae</taxon>
        <taxon>Novosphingobium</taxon>
    </lineage>
</organism>
<evidence type="ECO:0000256" key="4">
    <source>
        <dbReference type="ARBA" id="ARBA00038306"/>
    </source>
</evidence>
<dbReference type="Gene3D" id="2.40.160.20">
    <property type="match status" value="1"/>
</dbReference>
<dbReference type="InterPro" id="IPR027385">
    <property type="entry name" value="Beta-barrel_OMP"/>
</dbReference>
<evidence type="ECO:0000256" key="5">
    <source>
        <dbReference type="SAM" id="SignalP"/>
    </source>
</evidence>
<reference evidence="7" key="1">
    <citation type="journal article" date="2014" name="Int. J. Syst. Evol. Microbiol.">
        <title>Complete genome sequence of Corynebacterium casei LMG S-19264T (=DSM 44701T), isolated from a smear-ripened cheese.</title>
        <authorList>
            <consortium name="US DOE Joint Genome Institute (JGI-PGF)"/>
            <person name="Walter F."/>
            <person name="Albersmeier A."/>
            <person name="Kalinowski J."/>
            <person name="Ruckert C."/>
        </authorList>
    </citation>
    <scope>NUCLEOTIDE SEQUENCE</scope>
    <source>
        <strain evidence="7">KCTC 32422</strain>
    </source>
</reference>
<evidence type="ECO:0000313" key="7">
    <source>
        <dbReference type="EMBL" id="GGZ88259.1"/>
    </source>
</evidence>
<dbReference type="RefSeq" id="WP_189538723.1">
    <property type="nucleotide sequence ID" value="NZ_BMZD01000001.1"/>
</dbReference>
<dbReference type="InterPro" id="IPR051692">
    <property type="entry name" value="OMP-like"/>
</dbReference>
<keyword evidence="8" id="KW-1185">Reference proteome</keyword>
<protein>
    <recommendedName>
        <fullName evidence="6">Outer membrane protein beta-barrel domain-containing protein</fullName>
    </recommendedName>
</protein>
<evidence type="ECO:0000256" key="3">
    <source>
        <dbReference type="ARBA" id="ARBA00023136"/>
    </source>
</evidence>